<dbReference type="EMBL" id="JBHMDM010000005">
    <property type="protein sequence ID" value="MFB9377465.1"/>
    <property type="molecule type" value="Genomic_DNA"/>
</dbReference>
<dbReference type="CDD" id="cd02440">
    <property type="entry name" value="AdoMet_MTases"/>
    <property type="match status" value="1"/>
</dbReference>
<keyword evidence="3" id="KW-1185">Reference proteome</keyword>
<sequence length="238" mass="25548">MTPTGVVPSPNIWEFPADYETENRALDPDGAIDAALRAVHDWAGTDVLDVGCGTGFHLPRLAATARSVTGVEPHPPLVRAARRRVAALGPTPAEVRVVHAGAEALPRPDASVDVVHARFAYFFGPGCEPGLAELGRVLRRGGTAFVVDNDASTSTFGGWFRRFLPRYDPAAVDRFFARHGFARTAVPTRFVFADRAGLAAVLRIEFGPELGARFLAEHEAAGGGLEIDHAVVVRHRRA</sequence>
<protein>
    <submittedName>
        <fullName evidence="2">Class I SAM-dependent methyltransferase</fullName>
        <ecNumber evidence="2">2.1.1.-</ecNumber>
    </submittedName>
</protein>
<keyword evidence="2" id="KW-0489">Methyltransferase</keyword>
<dbReference type="Gene3D" id="3.40.50.150">
    <property type="entry name" value="Vaccinia Virus protein VP39"/>
    <property type="match status" value="1"/>
</dbReference>
<feature type="domain" description="Methyltransferase" evidence="1">
    <location>
        <begin position="47"/>
        <end position="142"/>
    </location>
</feature>
<comment type="caution">
    <text evidence="2">The sequence shown here is derived from an EMBL/GenBank/DDBJ whole genome shotgun (WGS) entry which is preliminary data.</text>
</comment>
<name>A0ABV5LTS4_9ACTN</name>
<dbReference type="InterPro" id="IPR041698">
    <property type="entry name" value="Methyltransf_25"/>
</dbReference>
<dbReference type="EC" id="2.1.1.-" evidence="2"/>
<gene>
    <name evidence="2" type="ORF">ACFFVI_10830</name>
</gene>
<dbReference type="InterPro" id="IPR029063">
    <property type="entry name" value="SAM-dependent_MTases_sf"/>
</dbReference>
<accession>A0ABV5LTS4</accession>
<proteinExistence type="predicted"/>
<dbReference type="SUPFAM" id="SSF53335">
    <property type="entry name" value="S-adenosyl-L-methionine-dependent methyltransferases"/>
    <property type="match status" value="1"/>
</dbReference>
<dbReference type="RefSeq" id="WP_380139056.1">
    <property type="nucleotide sequence ID" value="NZ_JBHLUI010000010.1"/>
</dbReference>
<evidence type="ECO:0000313" key="2">
    <source>
        <dbReference type="EMBL" id="MFB9377465.1"/>
    </source>
</evidence>
<evidence type="ECO:0000259" key="1">
    <source>
        <dbReference type="Pfam" id="PF13649"/>
    </source>
</evidence>
<reference evidence="2 3" key="1">
    <citation type="submission" date="2024-09" db="EMBL/GenBank/DDBJ databases">
        <authorList>
            <person name="Sun Q."/>
            <person name="Mori K."/>
        </authorList>
    </citation>
    <scope>NUCLEOTIDE SEQUENCE [LARGE SCALE GENOMIC DNA]</scope>
    <source>
        <strain evidence="2 3">TISTR 1856</strain>
    </source>
</reference>
<keyword evidence="2" id="KW-0808">Transferase</keyword>
<dbReference type="GO" id="GO:0008168">
    <property type="term" value="F:methyltransferase activity"/>
    <property type="evidence" value="ECO:0007669"/>
    <property type="project" value="UniProtKB-KW"/>
</dbReference>
<dbReference type="InterPro" id="IPR050508">
    <property type="entry name" value="Methyltransf_Superfamily"/>
</dbReference>
<dbReference type="Proteomes" id="UP001589748">
    <property type="component" value="Unassembled WGS sequence"/>
</dbReference>
<dbReference type="PANTHER" id="PTHR42912">
    <property type="entry name" value="METHYLTRANSFERASE"/>
    <property type="match status" value="1"/>
</dbReference>
<organism evidence="2 3">
    <name type="scientific">Kineococcus gynurae</name>
    <dbReference type="NCBI Taxonomy" id="452979"/>
    <lineage>
        <taxon>Bacteria</taxon>
        <taxon>Bacillati</taxon>
        <taxon>Actinomycetota</taxon>
        <taxon>Actinomycetes</taxon>
        <taxon>Kineosporiales</taxon>
        <taxon>Kineosporiaceae</taxon>
        <taxon>Kineococcus</taxon>
    </lineage>
</organism>
<dbReference type="GO" id="GO:0032259">
    <property type="term" value="P:methylation"/>
    <property type="evidence" value="ECO:0007669"/>
    <property type="project" value="UniProtKB-KW"/>
</dbReference>
<dbReference type="Pfam" id="PF13649">
    <property type="entry name" value="Methyltransf_25"/>
    <property type="match status" value="1"/>
</dbReference>
<evidence type="ECO:0000313" key="3">
    <source>
        <dbReference type="Proteomes" id="UP001589748"/>
    </source>
</evidence>